<evidence type="ECO:0000313" key="1">
    <source>
        <dbReference type="EMBL" id="OEK05220.1"/>
    </source>
</evidence>
<dbReference type="STRING" id="1563681.BFP71_17610"/>
<dbReference type="Gene3D" id="2.115.10.20">
    <property type="entry name" value="Glycosyl hydrolase domain, family 43"/>
    <property type="match status" value="2"/>
</dbReference>
<dbReference type="SUPFAM" id="SSF75005">
    <property type="entry name" value="Arabinanase/levansucrase/invertase"/>
    <property type="match status" value="1"/>
</dbReference>
<evidence type="ECO:0000313" key="2">
    <source>
        <dbReference type="Proteomes" id="UP000095552"/>
    </source>
</evidence>
<protein>
    <recommendedName>
        <fullName evidence="3">Glycosyl hydrolase family 32 N-terminal domain-containing protein</fullName>
    </recommendedName>
</protein>
<dbReference type="EMBL" id="MDGQ01000005">
    <property type="protein sequence ID" value="OEK05220.1"/>
    <property type="molecule type" value="Genomic_DNA"/>
</dbReference>
<name>A0A1E5T1H2_9BACT</name>
<reference evidence="1 2" key="1">
    <citation type="submission" date="2016-08" db="EMBL/GenBank/DDBJ databases">
        <title>Draft genome of Fabibacter sp. strain SK-8.</title>
        <authorList>
            <person name="Wong S.-K."/>
            <person name="Hamasaki K."/>
            <person name="Yoshizawa S."/>
        </authorList>
    </citation>
    <scope>NUCLEOTIDE SEQUENCE [LARGE SCALE GENOMIC DNA]</scope>
    <source>
        <strain evidence="1 2">SK-8</strain>
    </source>
</reference>
<gene>
    <name evidence="1" type="ORF">BFP71_17610</name>
</gene>
<accession>A0A1E5T1H2</accession>
<dbReference type="AlphaFoldDB" id="A0A1E5T1H2"/>
<dbReference type="PANTHER" id="PTHR35279">
    <property type="match status" value="1"/>
</dbReference>
<dbReference type="RefSeq" id="WP_069836724.1">
    <property type="nucleotide sequence ID" value="NZ_MDGQ01000005.1"/>
</dbReference>
<dbReference type="InterPro" id="IPR023296">
    <property type="entry name" value="Glyco_hydro_beta-prop_sf"/>
</dbReference>
<keyword evidence="2" id="KW-1185">Reference proteome</keyword>
<organism evidence="1 2">
    <name type="scientific">Roseivirga misakiensis</name>
    <dbReference type="NCBI Taxonomy" id="1563681"/>
    <lineage>
        <taxon>Bacteria</taxon>
        <taxon>Pseudomonadati</taxon>
        <taxon>Bacteroidota</taxon>
        <taxon>Cytophagia</taxon>
        <taxon>Cytophagales</taxon>
        <taxon>Roseivirgaceae</taxon>
        <taxon>Roseivirga</taxon>
    </lineage>
</organism>
<comment type="caution">
    <text evidence="1">The sequence shown here is derived from an EMBL/GenBank/DDBJ whole genome shotgun (WGS) entry which is preliminary data.</text>
</comment>
<dbReference type="PANTHER" id="PTHR35279:SF1">
    <property type="entry name" value="ARABINANASE_LEVANSUCRASE_INVERTASE"/>
    <property type="match status" value="1"/>
</dbReference>
<evidence type="ECO:0008006" key="3">
    <source>
        <dbReference type="Google" id="ProtNLM"/>
    </source>
</evidence>
<dbReference type="OrthoDB" id="9799605at2"/>
<sequence>MNWEKEGLIFKPNRIYYWQNSHAALPTALFLKDDTYRIYFTSRDQQNRTFVGYFDWDVVTNKITNQSSEYPLLAPGPLGHFDDHGVQATSVVRNNDMVYMYYLGWNPALTKPLFYTAIGLAISTDGGQTFEKYSPAPIMSRGQHDPWMVSGGTVIKENDLWRMWYLSGIDFTIEDEEAISRYNIKYAESKDGIDWIREGFTSLPLKGGETNISRMSILKIDGEYKAWYPVKKRETSGYRLGFAKSADGLQWDRQDHLVGITVSGEGWDSIALDKQEVIFHKGRYYMLYNGNSFGKDGIGLAISEG</sequence>
<dbReference type="Proteomes" id="UP000095552">
    <property type="component" value="Unassembled WGS sequence"/>
</dbReference>
<proteinExistence type="predicted"/>